<evidence type="ECO:0000256" key="5">
    <source>
        <dbReference type="ARBA" id="ARBA00022525"/>
    </source>
</evidence>
<organism evidence="10 12">
    <name type="scientific">Aliidiomarina maris</name>
    <dbReference type="NCBI Taxonomy" id="531312"/>
    <lineage>
        <taxon>Bacteria</taxon>
        <taxon>Pseudomonadati</taxon>
        <taxon>Pseudomonadota</taxon>
        <taxon>Gammaproteobacteria</taxon>
        <taxon>Alteromonadales</taxon>
        <taxon>Idiomarinaceae</taxon>
        <taxon>Aliidiomarina</taxon>
    </lineage>
</organism>
<dbReference type="Proteomes" id="UP000249203">
    <property type="component" value="Unassembled WGS sequence"/>
</dbReference>
<dbReference type="Pfam" id="PF06429">
    <property type="entry name" value="Flg_bbr_C"/>
    <property type="match status" value="1"/>
</dbReference>
<evidence type="ECO:0000313" key="12">
    <source>
        <dbReference type="Proteomes" id="UP000249203"/>
    </source>
</evidence>
<sequence length="697" mass="76194">MSFDLLNLGKNATLAHQRSLQITGNNIANVNTPGYVRERPMYTQANFGPGLDRLQVERMVDQFTQRQVRIDTSRAAYTASYLDQARRIDTVLGNDIGSVITSIEDFFDLMQDTNNDPGSLTYRELLLTEGAAVTARMRDFADFLDNQYEQFNERLELEVDRANSLVESIAAINREISAVQNDNALAQGSLNSLLNERDEKLRELSEYVQINVKDFDNGRQNVTLAGGQSLIMEDGTFNLIALQGNPNPNRLELTTQTISGGNVVNIPVDIAALGGKIGGMVAYRDEVLEPTQFKLGQLALGFADALNQQSRLGMDLDNELGIDMFDLSRTEIQALPYTNINSAPGQIINVRLEPGQAAELTAHRYELRMTGTDTFRVVALDTNGRIIGNESDYTEANFADADADGWIGDLGIGLQFNISAGTFAEGDKFEVNFTQNAASNIFMGITRPEDLSLAAPVRVAEGSENSGGGVLSFNGMQSVDNFFDGNALAGDAPVQLEYLGFANGQHQLAVRTNDGDIIGYYEGTNMNNVLSRAVEWDGVGPQPTDAAFAATPQLYDFTPDYDVTIVGNPDTGDTFNIEYNTNGFADNSNSVAMSELQREKTLRRNPVVEGEKNMMTFNEGYGRLVSDVGNKVAQARTADEAARALLEQSTGFYESVSGVSLDEEASNLLKYEQSFNAAARIITVSQTIFDTLLNATR</sequence>
<proteinExistence type="inferred from homology"/>
<comment type="caution">
    <text evidence="10">The sequence shown here is derived from an EMBL/GenBank/DDBJ whole genome shotgun (WGS) entry which is preliminary data.</text>
</comment>
<keyword evidence="6" id="KW-0975">Bacterial flagellum</keyword>
<dbReference type="PRINTS" id="PR01005">
    <property type="entry name" value="FLGHOOKAP1"/>
</dbReference>
<dbReference type="Proteomes" id="UP000287865">
    <property type="component" value="Unassembled WGS sequence"/>
</dbReference>
<evidence type="ECO:0000313" key="11">
    <source>
        <dbReference type="EMBL" id="RUO27276.1"/>
    </source>
</evidence>
<evidence type="ECO:0000256" key="3">
    <source>
        <dbReference type="ARBA" id="ARBA00009677"/>
    </source>
</evidence>
<evidence type="ECO:0000313" key="10">
    <source>
        <dbReference type="EMBL" id="RAK00725.1"/>
    </source>
</evidence>
<feature type="domain" description="Flagellar basal body rod protein N-terminal" evidence="7">
    <location>
        <begin position="9"/>
        <end position="35"/>
    </location>
</feature>
<feature type="domain" description="Flagellar hook-associated protein FlgK helical" evidence="9">
    <location>
        <begin position="86"/>
        <end position="325"/>
    </location>
</feature>
<evidence type="ECO:0000256" key="4">
    <source>
        <dbReference type="ARBA" id="ARBA00016244"/>
    </source>
</evidence>
<reference evidence="11 13" key="1">
    <citation type="journal article" date="2018" name="Front. Microbiol.">
        <title>Genome-Based Analysis Reveals the Taxonomy and Diversity of the Family Idiomarinaceae.</title>
        <authorList>
            <person name="Liu Y."/>
            <person name="Lai Q."/>
            <person name="Shao Z."/>
        </authorList>
    </citation>
    <scope>NUCLEOTIDE SEQUENCE [LARGE SCALE GENOMIC DNA]</scope>
    <source>
        <strain evidence="11 13">CF12-14</strain>
    </source>
</reference>
<evidence type="ECO:0000259" key="9">
    <source>
        <dbReference type="Pfam" id="PF22638"/>
    </source>
</evidence>
<keyword evidence="10" id="KW-0282">Flagellum</keyword>
<dbReference type="Pfam" id="PF22638">
    <property type="entry name" value="FlgK_D1"/>
    <property type="match status" value="1"/>
</dbReference>
<name>A0A327X5B8_9GAMM</name>
<evidence type="ECO:0000259" key="8">
    <source>
        <dbReference type="Pfam" id="PF06429"/>
    </source>
</evidence>
<dbReference type="Pfam" id="PF00460">
    <property type="entry name" value="Flg_bb_rod"/>
    <property type="match status" value="1"/>
</dbReference>
<dbReference type="RefSeq" id="WP_111568512.1">
    <property type="nucleotide sequence ID" value="NZ_PIPK01000003.1"/>
</dbReference>
<feature type="domain" description="Flagellar basal-body/hook protein C-terminal" evidence="8">
    <location>
        <begin position="655"/>
        <end position="694"/>
    </location>
</feature>
<protein>
    <recommendedName>
        <fullName evidence="4">Flagellar hook-associated protein 1</fullName>
    </recommendedName>
</protein>
<dbReference type="PANTHER" id="PTHR30033:SF2">
    <property type="entry name" value="FLAGELLAR HOOK PROTEIN"/>
    <property type="match status" value="1"/>
</dbReference>
<dbReference type="GO" id="GO:0044780">
    <property type="term" value="P:bacterial-type flagellum assembly"/>
    <property type="evidence" value="ECO:0007669"/>
    <property type="project" value="InterPro"/>
</dbReference>
<evidence type="ECO:0000256" key="1">
    <source>
        <dbReference type="ARBA" id="ARBA00004365"/>
    </source>
</evidence>
<dbReference type="GO" id="GO:0009424">
    <property type="term" value="C:bacterial-type flagellum hook"/>
    <property type="evidence" value="ECO:0007669"/>
    <property type="project" value="InterPro"/>
</dbReference>
<accession>A0A327X5B8</accession>
<dbReference type="InterPro" id="IPR019776">
    <property type="entry name" value="Flagellar_basal_body_rod_CS"/>
</dbReference>
<comment type="similarity">
    <text evidence="3">Belongs to the flagella basal body rod proteins family.</text>
</comment>
<dbReference type="InterPro" id="IPR010930">
    <property type="entry name" value="Flg_bb/hook_C_dom"/>
</dbReference>
<dbReference type="AlphaFoldDB" id="A0A327X5B8"/>
<dbReference type="EMBL" id="QLMD01000002">
    <property type="protein sequence ID" value="RAK00725.1"/>
    <property type="molecule type" value="Genomic_DNA"/>
</dbReference>
<keyword evidence="10" id="KW-0966">Cell projection</keyword>
<keyword evidence="10" id="KW-0969">Cilium</keyword>
<keyword evidence="5" id="KW-0964">Secreted</keyword>
<dbReference type="InterPro" id="IPR002371">
    <property type="entry name" value="FlgK"/>
</dbReference>
<evidence type="ECO:0000259" key="7">
    <source>
        <dbReference type="Pfam" id="PF00460"/>
    </source>
</evidence>
<dbReference type="InterPro" id="IPR001444">
    <property type="entry name" value="Flag_bb_rod_N"/>
</dbReference>
<dbReference type="PROSITE" id="PS00588">
    <property type="entry name" value="FLAGELLA_BB_ROD"/>
    <property type="match status" value="1"/>
</dbReference>
<dbReference type="GO" id="GO:0005576">
    <property type="term" value="C:extracellular region"/>
    <property type="evidence" value="ECO:0007669"/>
    <property type="project" value="UniProtKB-SubCell"/>
</dbReference>
<dbReference type="GO" id="GO:0005198">
    <property type="term" value="F:structural molecule activity"/>
    <property type="evidence" value="ECO:0007669"/>
    <property type="project" value="InterPro"/>
</dbReference>
<dbReference type="OrthoDB" id="9802553at2"/>
<dbReference type="EMBL" id="PIPK01000003">
    <property type="protein sequence ID" value="RUO27276.1"/>
    <property type="molecule type" value="Genomic_DNA"/>
</dbReference>
<dbReference type="NCBIfam" id="TIGR02492">
    <property type="entry name" value="flgK_ends"/>
    <property type="match status" value="1"/>
</dbReference>
<evidence type="ECO:0000256" key="6">
    <source>
        <dbReference type="ARBA" id="ARBA00023143"/>
    </source>
</evidence>
<keyword evidence="13" id="KW-1185">Reference proteome</keyword>
<dbReference type="SUPFAM" id="SSF64518">
    <property type="entry name" value="Phase 1 flagellin"/>
    <property type="match status" value="1"/>
</dbReference>
<evidence type="ECO:0000313" key="13">
    <source>
        <dbReference type="Proteomes" id="UP000287865"/>
    </source>
</evidence>
<dbReference type="InterPro" id="IPR053927">
    <property type="entry name" value="FlgK_helical"/>
</dbReference>
<gene>
    <name evidence="11" type="primary">flgK</name>
    <name evidence="10" type="ORF">B0I24_102150</name>
    <name evidence="11" type="ORF">CWE07_04830</name>
</gene>
<dbReference type="PANTHER" id="PTHR30033">
    <property type="entry name" value="FLAGELLAR HOOK-ASSOCIATED PROTEIN 1"/>
    <property type="match status" value="1"/>
</dbReference>
<evidence type="ECO:0000256" key="2">
    <source>
        <dbReference type="ARBA" id="ARBA00004613"/>
    </source>
</evidence>
<reference evidence="10 12" key="2">
    <citation type="submission" date="2018-06" db="EMBL/GenBank/DDBJ databases">
        <title>Genomic Encyclopedia of Type Strains, Phase III (KMG-III): the genomes of soil and plant-associated and newly described type strains.</title>
        <authorList>
            <person name="Whitman W."/>
        </authorList>
    </citation>
    <scope>NUCLEOTIDE SEQUENCE [LARGE SCALE GENOMIC DNA]</scope>
    <source>
        <strain evidence="10 12">CGMCC 1.15366</strain>
    </source>
</reference>
<comment type="subcellular location">
    <subcellularLocation>
        <location evidence="1">Bacterial flagellum</location>
    </subcellularLocation>
    <subcellularLocation>
        <location evidence="2">Secreted</location>
    </subcellularLocation>
</comment>